<organism evidence="1">
    <name type="scientific">marine sediment metagenome</name>
    <dbReference type="NCBI Taxonomy" id="412755"/>
    <lineage>
        <taxon>unclassified sequences</taxon>
        <taxon>metagenomes</taxon>
        <taxon>ecological metagenomes</taxon>
    </lineage>
</organism>
<proteinExistence type="predicted"/>
<sequence length="69" mass="8233">MKRLIVNFRNVEATPENMAHSTSVALKFEKKHPGHDRVTVTWDSPNQLYVFVGRNHWPDIEIYWLERVK</sequence>
<dbReference type="AlphaFoldDB" id="A0A0F9NBG3"/>
<reference evidence="1" key="1">
    <citation type="journal article" date="2015" name="Nature">
        <title>Complex archaea that bridge the gap between prokaryotes and eukaryotes.</title>
        <authorList>
            <person name="Spang A."/>
            <person name="Saw J.H."/>
            <person name="Jorgensen S.L."/>
            <person name="Zaremba-Niedzwiedzka K."/>
            <person name="Martijn J."/>
            <person name="Lind A.E."/>
            <person name="van Eijk R."/>
            <person name="Schleper C."/>
            <person name="Guy L."/>
            <person name="Ettema T.J."/>
        </authorList>
    </citation>
    <scope>NUCLEOTIDE SEQUENCE</scope>
</reference>
<evidence type="ECO:0000313" key="1">
    <source>
        <dbReference type="EMBL" id="KKN16815.1"/>
    </source>
</evidence>
<gene>
    <name evidence="1" type="ORF">LCGC14_0972000</name>
</gene>
<dbReference type="EMBL" id="LAZR01003578">
    <property type="protein sequence ID" value="KKN16815.1"/>
    <property type="molecule type" value="Genomic_DNA"/>
</dbReference>
<name>A0A0F9NBG3_9ZZZZ</name>
<protein>
    <submittedName>
        <fullName evidence="1">Uncharacterized protein</fullName>
    </submittedName>
</protein>
<accession>A0A0F9NBG3</accession>
<comment type="caution">
    <text evidence="1">The sequence shown here is derived from an EMBL/GenBank/DDBJ whole genome shotgun (WGS) entry which is preliminary data.</text>
</comment>